<accession>B7KWZ5</accession>
<evidence type="ECO:0000313" key="2">
    <source>
        <dbReference type="Proteomes" id="UP000002385"/>
    </source>
</evidence>
<dbReference type="HOGENOM" id="CLU_3404337_0_0_5"/>
<reference evidence="1 2" key="2">
    <citation type="journal article" date="2012" name="J. Bacteriol.">
        <title>Complete genome sequences of six strains of the genus Methylobacterium.</title>
        <authorList>
            <person name="Marx C.J."/>
            <person name="Bringel F."/>
            <person name="Chistoserdova L."/>
            <person name="Moulin L."/>
            <person name="Farhan Ul Haque M."/>
            <person name="Fleischman D.E."/>
            <person name="Gruffaz C."/>
            <person name="Jourand P."/>
            <person name="Knief C."/>
            <person name="Lee M.C."/>
            <person name="Muller E.E."/>
            <person name="Nadalig T."/>
            <person name="Peyraud R."/>
            <person name="Roselli S."/>
            <person name="Russ L."/>
            <person name="Goodwin L.A."/>
            <person name="Ivanova N."/>
            <person name="Kyrpides N."/>
            <person name="Lajus A."/>
            <person name="Land M.L."/>
            <person name="Medigue C."/>
            <person name="Mikhailova N."/>
            <person name="Nolan M."/>
            <person name="Woyke T."/>
            <person name="Stolyar S."/>
            <person name="Vorholt J.A."/>
            <person name="Vuilleumier S."/>
        </authorList>
    </citation>
    <scope>NUCLEOTIDE SEQUENCE [LARGE SCALE GENOMIC DNA]</scope>
    <source>
        <strain evidence="2">CM4 / NCIMB 13688</strain>
    </source>
</reference>
<evidence type="ECO:0000313" key="1">
    <source>
        <dbReference type="EMBL" id="ACK82962.1"/>
    </source>
</evidence>
<dbReference type="EMBL" id="CP001298">
    <property type="protein sequence ID" value="ACK82962.1"/>
    <property type="molecule type" value="Genomic_DNA"/>
</dbReference>
<name>B7KWZ5_METC4</name>
<dbReference type="AlphaFoldDB" id="B7KWZ5"/>
<proteinExistence type="predicted"/>
<sequence length="33" mass="3429">MRMMQAFSYGMIGALALGLATTVIGSANVLLNL</sequence>
<reference evidence="2" key="1">
    <citation type="submission" date="2008-12" db="EMBL/GenBank/DDBJ databases">
        <title>Complete sequence of chromosome of Methylobacterium chloromethanicum CM4.</title>
        <authorList>
            <consortium name="US DOE Joint Genome Institute"/>
            <person name="Lucas S."/>
            <person name="Copeland A."/>
            <person name="Lapidus A."/>
            <person name="Glavina del Rio T."/>
            <person name="Dalin E."/>
            <person name="Tice H."/>
            <person name="Bruce D."/>
            <person name="Goodwin L."/>
            <person name="Pitluck S."/>
            <person name="Chertkov O."/>
            <person name="Brettin T."/>
            <person name="Detter J.C."/>
            <person name="Han C."/>
            <person name="Larimer F."/>
            <person name="Land M."/>
            <person name="Hauser L."/>
            <person name="Kyrpides N."/>
            <person name="Mikhailova N."/>
            <person name="Marx C."/>
            <person name="Richardson P."/>
        </authorList>
    </citation>
    <scope>NUCLEOTIDE SEQUENCE [LARGE SCALE GENOMIC DNA]</scope>
    <source>
        <strain evidence="2">CM4 / NCIMB 13688</strain>
    </source>
</reference>
<dbReference type="Proteomes" id="UP000002385">
    <property type="component" value="Chromosome"/>
</dbReference>
<dbReference type="KEGG" id="mch:Mchl_2115"/>
<organism evidence="1 2">
    <name type="scientific">Methylorubrum extorquens (strain CM4 / NCIMB 13688)</name>
    <name type="common">Methylobacterium extorquens</name>
    <dbReference type="NCBI Taxonomy" id="440085"/>
    <lineage>
        <taxon>Bacteria</taxon>
        <taxon>Pseudomonadati</taxon>
        <taxon>Pseudomonadota</taxon>
        <taxon>Alphaproteobacteria</taxon>
        <taxon>Hyphomicrobiales</taxon>
        <taxon>Methylobacteriaceae</taxon>
        <taxon>Methylorubrum</taxon>
    </lineage>
</organism>
<protein>
    <submittedName>
        <fullName evidence="1">Uncharacterized protein</fullName>
    </submittedName>
</protein>
<gene>
    <name evidence="1" type="ordered locus">Mchl_2115</name>
</gene>